<evidence type="ECO:0000256" key="1">
    <source>
        <dbReference type="SAM" id="SignalP"/>
    </source>
</evidence>
<dbReference type="Proteomes" id="UP000198290">
    <property type="component" value="Chromosome"/>
</dbReference>
<protein>
    <recommendedName>
        <fullName evidence="4">Lipoprotein</fullName>
    </recommendedName>
</protein>
<evidence type="ECO:0000313" key="3">
    <source>
        <dbReference type="Proteomes" id="UP000198290"/>
    </source>
</evidence>
<sequence length="169" mass="19116">MKPRMSQSAHWLLLAMATLSLSACVVTPTRTQVVYKPVALAPHWNPAEHPYYSHAMSDLRQARALLARPDVQPVQDDERWAVGAIDAALKEMTQASIQDGKNPWQIPGPDARLSPTDRFHQALQLLEQARRDASHREDDPWVRELQGRILRHIDDAHRATQQAIADALR</sequence>
<proteinExistence type="predicted"/>
<feature type="chain" id="PRO_5018217744" description="Lipoprotein" evidence="1">
    <location>
        <begin position="24"/>
        <end position="169"/>
    </location>
</feature>
<reference evidence="3" key="3">
    <citation type="journal article" date="2017" name="Plant Physiol. Biochem.">
        <title>Differential oxidative and antioxidative response of duckweed Lemna minor toward plant growth promoting/inhibiting bacteria.</title>
        <authorList>
            <person name="Ishizawa H."/>
            <person name="Kuroda M."/>
            <person name="Morikawa M."/>
            <person name="Ike M."/>
        </authorList>
    </citation>
    <scope>NUCLEOTIDE SEQUENCE [LARGE SCALE GENOMIC DNA]</scope>
    <source>
        <strain evidence="3">H3</strain>
    </source>
</reference>
<reference evidence="3" key="1">
    <citation type="journal article" date="2017" name="Biotechnol. Biofuels">
        <title>Evaluation of environmental bacterial communities as a factor affecting the growth of duckweed Lemna minor.</title>
        <authorList>
            <person name="Ishizawa H."/>
            <person name="Kuroda M."/>
            <person name="Morikawa M."/>
            <person name="Ike M."/>
        </authorList>
    </citation>
    <scope>NUCLEOTIDE SEQUENCE [LARGE SCALE GENOMIC DNA]</scope>
    <source>
        <strain evidence="3">H3</strain>
    </source>
</reference>
<evidence type="ECO:0008006" key="4">
    <source>
        <dbReference type="Google" id="ProtNLM"/>
    </source>
</evidence>
<feature type="signal peptide" evidence="1">
    <location>
        <begin position="1"/>
        <end position="23"/>
    </location>
</feature>
<dbReference type="KEGG" id="amah:DLM_0285"/>
<keyword evidence="3" id="KW-1185">Reference proteome</keyword>
<gene>
    <name evidence="2" type="ORF">DLM_0285</name>
</gene>
<organism evidence="2 3">
    <name type="scientific">Aquitalea magnusonii</name>
    <dbReference type="NCBI Taxonomy" id="332411"/>
    <lineage>
        <taxon>Bacteria</taxon>
        <taxon>Pseudomonadati</taxon>
        <taxon>Pseudomonadota</taxon>
        <taxon>Betaproteobacteria</taxon>
        <taxon>Neisseriales</taxon>
        <taxon>Chromobacteriaceae</taxon>
        <taxon>Aquitalea</taxon>
    </lineage>
</organism>
<accession>A0A3G9GCM3</accession>
<evidence type="ECO:0000313" key="2">
    <source>
        <dbReference type="EMBL" id="BBF83961.1"/>
    </source>
</evidence>
<dbReference type="PROSITE" id="PS51257">
    <property type="entry name" value="PROKAR_LIPOPROTEIN"/>
    <property type="match status" value="1"/>
</dbReference>
<dbReference type="EMBL" id="AP018823">
    <property type="protein sequence ID" value="BBF83961.1"/>
    <property type="molecule type" value="Genomic_DNA"/>
</dbReference>
<reference evidence="2 3" key="2">
    <citation type="journal article" date="2017" name="Genome Announc.">
        <title>Draft genome sequence of Aquitalea magnusonii strain H3, a plant growth-promoting bacterium of duckweed Lemna minor.</title>
        <authorList>
            <person name="Ishizawa H."/>
            <person name="Kuroda M."/>
            <person name="Ike M."/>
        </authorList>
    </citation>
    <scope>NUCLEOTIDE SEQUENCE [LARGE SCALE GENOMIC DNA]</scope>
    <source>
        <strain evidence="2 3">H3</strain>
    </source>
</reference>
<dbReference type="AlphaFoldDB" id="A0A3G9GCM3"/>
<keyword evidence="1" id="KW-0732">Signal</keyword>
<name>A0A3G9GCM3_9NEIS</name>